<name>A0A9N9KE35_9GLOM</name>
<comment type="caution">
    <text evidence="1">The sequence shown here is derived from an EMBL/GenBank/DDBJ whole genome shotgun (WGS) entry which is preliminary data.</text>
</comment>
<dbReference type="EMBL" id="CAJVQA010054105">
    <property type="protein sequence ID" value="CAG8824291.1"/>
    <property type="molecule type" value="Genomic_DNA"/>
</dbReference>
<dbReference type="Proteomes" id="UP000789759">
    <property type="component" value="Unassembled WGS sequence"/>
</dbReference>
<dbReference type="AlphaFoldDB" id="A0A9N9KE35"/>
<keyword evidence="2" id="KW-1185">Reference proteome</keyword>
<accession>A0A9N9KE35</accession>
<gene>
    <name evidence="1" type="ORF">CPELLU_LOCUS19979</name>
</gene>
<organism evidence="1 2">
    <name type="scientific">Cetraspora pellucida</name>
    <dbReference type="NCBI Taxonomy" id="1433469"/>
    <lineage>
        <taxon>Eukaryota</taxon>
        <taxon>Fungi</taxon>
        <taxon>Fungi incertae sedis</taxon>
        <taxon>Mucoromycota</taxon>
        <taxon>Glomeromycotina</taxon>
        <taxon>Glomeromycetes</taxon>
        <taxon>Diversisporales</taxon>
        <taxon>Gigasporaceae</taxon>
        <taxon>Cetraspora</taxon>
    </lineage>
</organism>
<proteinExistence type="predicted"/>
<sequence length="103" mass="11847">TDIQKDKLLQRYSSISVCNITEPRNNIAFKDTINFYYFSSIQSNSPISQSTTNSSNTNAKAIYMKLLGLSRKAINLAIRVNIRQELSNTLKDFIYKTQNQINY</sequence>
<evidence type="ECO:0000313" key="1">
    <source>
        <dbReference type="EMBL" id="CAG8824291.1"/>
    </source>
</evidence>
<evidence type="ECO:0000313" key="2">
    <source>
        <dbReference type="Proteomes" id="UP000789759"/>
    </source>
</evidence>
<feature type="non-terminal residue" evidence="1">
    <location>
        <position position="1"/>
    </location>
</feature>
<reference evidence="1" key="1">
    <citation type="submission" date="2021-06" db="EMBL/GenBank/DDBJ databases">
        <authorList>
            <person name="Kallberg Y."/>
            <person name="Tangrot J."/>
            <person name="Rosling A."/>
        </authorList>
    </citation>
    <scope>NUCLEOTIDE SEQUENCE</scope>
    <source>
        <strain evidence="1">FL966</strain>
    </source>
</reference>
<protein>
    <submittedName>
        <fullName evidence="1">8481_t:CDS:1</fullName>
    </submittedName>
</protein>